<dbReference type="PANTHER" id="PTHR45689:SF5">
    <property type="entry name" value="I[[H]] CHANNEL, ISOFORM E"/>
    <property type="match status" value="1"/>
</dbReference>
<protein>
    <recommendedName>
        <fullName evidence="2">Cyclic nucleotide-binding domain-containing protein</fullName>
    </recommendedName>
</protein>
<comment type="caution">
    <text evidence="3">The sequence shown here is derived from an EMBL/GenBank/DDBJ whole genome shotgun (WGS) entry which is preliminary data.</text>
</comment>
<dbReference type="GO" id="GO:0035725">
    <property type="term" value="P:sodium ion transmembrane transport"/>
    <property type="evidence" value="ECO:0007669"/>
    <property type="project" value="TreeGrafter"/>
</dbReference>
<gene>
    <name evidence="3" type="ORF">CcCBS67573_g10111</name>
</gene>
<evidence type="ECO:0000313" key="3">
    <source>
        <dbReference type="EMBL" id="TPX50106.1"/>
    </source>
</evidence>
<feature type="transmembrane region" description="Helical" evidence="1">
    <location>
        <begin position="553"/>
        <end position="572"/>
    </location>
</feature>
<reference evidence="3 4" key="1">
    <citation type="journal article" date="2019" name="Sci. Rep.">
        <title>Comparative genomics of chytrid fungi reveal insights into the obligate biotrophic and pathogenic lifestyle of Synchytrium endobioticum.</title>
        <authorList>
            <person name="van de Vossenberg B.T.L.H."/>
            <person name="Warris S."/>
            <person name="Nguyen H.D.T."/>
            <person name="van Gent-Pelzer M.P.E."/>
            <person name="Joly D.L."/>
            <person name="van de Geest H.C."/>
            <person name="Bonants P.J.M."/>
            <person name="Smith D.S."/>
            <person name="Levesque C.A."/>
            <person name="van der Lee T.A.J."/>
        </authorList>
    </citation>
    <scope>NUCLEOTIDE SEQUENCE [LARGE SCALE GENOMIC DNA]</scope>
    <source>
        <strain evidence="3 4">CBS 675.73</strain>
    </source>
</reference>
<dbReference type="SUPFAM" id="SSF51206">
    <property type="entry name" value="cAMP-binding domain-like"/>
    <property type="match status" value="1"/>
</dbReference>
<evidence type="ECO:0000313" key="4">
    <source>
        <dbReference type="Proteomes" id="UP000320333"/>
    </source>
</evidence>
<dbReference type="AlphaFoldDB" id="A0A507DEY3"/>
<dbReference type="InterPro" id="IPR051413">
    <property type="entry name" value="K/Na_HCN_channel"/>
</dbReference>
<feature type="transmembrane region" description="Helical" evidence="1">
    <location>
        <begin position="455"/>
        <end position="474"/>
    </location>
</feature>
<proteinExistence type="predicted"/>
<name>A0A507DEY3_9FUNG</name>
<dbReference type="CDD" id="cd00038">
    <property type="entry name" value="CAP_ED"/>
    <property type="match status" value="1"/>
</dbReference>
<dbReference type="InterPro" id="IPR018488">
    <property type="entry name" value="cNMP-bd_CS"/>
</dbReference>
<feature type="non-terminal residue" evidence="3">
    <location>
        <position position="1"/>
    </location>
</feature>
<dbReference type="Proteomes" id="UP000320333">
    <property type="component" value="Unassembled WGS sequence"/>
</dbReference>
<dbReference type="InterPro" id="IPR014710">
    <property type="entry name" value="RmlC-like_jellyroll"/>
</dbReference>
<dbReference type="Gene3D" id="2.60.120.10">
    <property type="entry name" value="Jelly Rolls"/>
    <property type="match status" value="1"/>
</dbReference>
<dbReference type="Pfam" id="PF00027">
    <property type="entry name" value="cNMP_binding"/>
    <property type="match status" value="1"/>
</dbReference>
<keyword evidence="1" id="KW-0812">Transmembrane</keyword>
<feature type="transmembrane region" description="Helical" evidence="1">
    <location>
        <begin position="486"/>
        <end position="506"/>
    </location>
</feature>
<dbReference type="PANTHER" id="PTHR45689">
    <property type="entry name" value="I[[H]] CHANNEL, ISOFORM E"/>
    <property type="match status" value="1"/>
</dbReference>
<dbReference type="Gene3D" id="1.10.287.630">
    <property type="entry name" value="Helix hairpin bin"/>
    <property type="match status" value="1"/>
</dbReference>
<evidence type="ECO:0000256" key="1">
    <source>
        <dbReference type="SAM" id="Phobius"/>
    </source>
</evidence>
<feature type="transmembrane region" description="Helical" evidence="1">
    <location>
        <begin position="307"/>
        <end position="327"/>
    </location>
</feature>
<dbReference type="PROSITE" id="PS00889">
    <property type="entry name" value="CNMP_BINDING_2"/>
    <property type="match status" value="1"/>
</dbReference>
<accession>A0A507DEY3</accession>
<dbReference type="GO" id="GO:0005249">
    <property type="term" value="F:voltage-gated potassium channel activity"/>
    <property type="evidence" value="ECO:0007669"/>
    <property type="project" value="TreeGrafter"/>
</dbReference>
<dbReference type="GO" id="GO:0098855">
    <property type="term" value="C:HCN channel complex"/>
    <property type="evidence" value="ECO:0007669"/>
    <property type="project" value="TreeGrafter"/>
</dbReference>
<keyword evidence="4" id="KW-1185">Reference proteome</keyword>
<dbReference type="InterPro" id="IPR000595">
    <property type="entry name" value="cNMP-bd_dom"/>
</dbReference>
<dbReference type="InterPro" id="IPR018490">
    <property type="entry name" value="cNMP-bd_dom_sf"/>
</dbReference>
<keyword evidence="1" id="KW-1133">Transmembrane helix</keyword>
<keyword evidence="1" id="KW-0472">Membrane</keyword>
<organism evidence="3 4">
    <name type="scientific">Chytriomyces confervae</name>
    <dbReference type="NCBI Taxonomy" id="246404"/>
    <lineage>
        <taxon>Eukaryota</taxon>
        <taxon>Fungi</taxon>
        <taxon>Fungi incertae sedis</taxon>
        <taxon>Chytridiomycota</taxon>
        <taxon>Chytridiomycota incertae sedis</taxon>
        <taxon>Chytridiomycetes</taxon>
        <taxon>Chytridiales</taxon>
        <taxon>Chytriomycetaceae</taxon>
        <taxon>Chytriomyces</taxon>
    </lineage>
</organism>
<dbReference type="PROSITE" id="PS50042">
    <property type="entry name" value="CNMP_BINDING_3"/>
    <property type="match status" value="1"/>
</dbReference>
<dbReference type="EMBL" id="QEAP01001183">
    <property type="protein sequence ID" value="TPX50106.1"/>
    <property type="molecule type" value="Genomic_DNA"/>
</dbReference>
<feature type="transmembrane region" description="Helical" evidence="1">
    <location>
        <begin position="513"/>
        <end position="533"/>
    </location>
</feature>
<dbReference type="GO" id="GO:0003254">
    <property type="term" value="P:regulation of membrane depolarization"/>
    <property type="evidence" value="ECO:0007669"/>
    <property type="project" value="TreeGrafter"/>
</dbReference>
<feature type="domain" description="Cyclic nucleotide-binding" evidence="2">
    <location>
        <begin position="650"/>
        <end position="765"/>
    </location>
</feature>
<dbReference type="OrthoDB" id="2152421at2759"/>
<sequence length="772" mass="88629">AVATEEGRKRRSDAIHRSAEKAARLSKDVIVTKPHVEMFGEADTVASIRKLVKPHIVTCLKSSMDFIYCDVEPTRDGRKNTHADTAMWAFFSIQQLRWLSITRHSSIPSSYWLCVGQDAADKKVASDTECLLAIEEFVGNGILVFYASNNAYDKLRILDWFTTQNHPQQLKWFNAGVDLLFPIFGFKGEPILSENKTLETMYSHFWKVDGRDAESGVVRYETNMVLKEAVSPNIRWASISCNGRKPWVDVLFLLDIVESRAAQFYFLLPAYDNKGQRIRLEHFDVADFDSISFMEYGLHSKSDFSTVWDLVMISAYFVVLWTTPFIVGFGMNHDVTHNIQIAVTIVYLLDSLVAMLTPQSEVTDSTSSFREYESARPSLSTWLRSWLKFQSFFDLISIIPFAVFMETEAEKVLSFIRLVRIVRIPGMMQRCAYFRRAKLWIDDTLGIGISKTFPVALTIFFFIHMNACTMYFVAKTNDFRGWDLVWPGFLGASEFEAYTWTFFLAVGNLFPMAFKLSLWACFVGGVEGLFVYMNASLEGRRQQSSRSSLLVRYAWYAAFVGLVSSAAISLNASGRLYNQKMEELIDYVKWKRLDTATRDKLVSYYETKYRGKYFEEDALLSDMNESLREEIACHNTRGLMEKVPFLRREEMDGRDDTYFYKLATVLHARYFIPGDFMMKQGEPGSDMYFILSGKVDVFVDGNRVTSLYDSSYIGEMSLITKSRRTATVQVALPSVTYRLTRQDFLTVIGEFPDMRARINAMVEEGERIARSP</sequence>
<evidence type="ECO:0000259" key="2">
    <source>
        <dbReference type="PROSITE" id="PS50042"/>
    </source>
</evidence>
<dbReference type="SUPFAM" id="SSF81324">
    <property type="entry name" value="Voltage-gated potassium channels"/>
    <property type="match status" value="1"/>
</dbReference>
<dbReference type="SMART" id="SM00100">
    <property type="entry name" value="cNMP"/>
    <property type="match status" value="1"/>
</dbReference>